<feature type="transmembrane region" description="Helical" evidence="8">
    <location>
        <begin position="323"/>
        <end position="347"/>
    </location>
</feature>
<feature type="transmembrane region" description="Helical" evidence="8">
    <location>
        <begin position="157"/>
        <end position="180"/>
    </location>
</feature>
<keyword evidence="5 8" id="KW-1133">Transmembrane helix</keyword>
<evidence type="ECO:0000313" key="10">
    <source>
        <dbReference type="Proteomes" id="UP001059295"/>
    </source>
</evidence>
<protein>
    <submittedName>
        <fullName evidence="9">DUF2029 domain-containing protein</fullName>
    </submittedName>
</protein>
<comment type="similarity">
    <text evidence="7">Belongs to the glycosyltransferase 87 family.</text>
</comment>
<keyword evidence="6 8" id="KW-0472">Membrane</keyword>
<feature type="transmembrane region" description="Helical" evidence="8">
    <location>
        <begin position="187"/>
        <end position="211"/>
    </location>
</feature>
<evidence type="ECO:0000256" key="7">
    <source>
        <dbReference type="ARBA" id="ARBA00024033"/>
    </source>
</evidence>
<proteinExistence type="inferred from homology"/>
<feature type="transmembrane region" description="Helical" evidence="8">
    <location>
        <begin position="246"/>
        <end position="265"/>
    </location>
</feature>
<evidence type="ECO:0000256" key="2">
    <source>
        <dbReference type="ARBA" id="ARBA00022475"/>
    </source>
</evidence>
<sequence>MNAFVGRIGRFFLNRRNLFVIGFVLTFVLTLLEVAHGKQHNFFTFQQSTIDFWSGESPYGKPYDFLYGPLFSILFAPFAYMGSTVGPFVWNLMNFTLFFYAIFSVPRITEVQKCKTYLYTALILATTQMSIQFNPVVAYLFLFAFSLLERDKPYPAILLILVSGFCKIYGIFELALLLCYPKFWRNLGFTIVLAAVLLVLPAVNLGFGGLIPHYERWAEVLSGHVDQFQFYAVFNLYPIHDLLTPVMTQVQIGSILALAVLFVLNYRKFGRFDFRLGSLGILMGWVILFSLSTEKHTYVIALAGYLMWYWVQARKGWLDRTLFWANLVLLVFVPVDLICPSPVMRFLCDTVQLNIYCFTFTWLRMIYVTFLRPTEGPDFLGEPAGRPADGKICG</sequence>
<keyword evidence="3" id="KW-0808">Transferase</keyword>
<keyword evidence="2" id="KW-1003">Cell membrane</keyword>
<gene>
    <name evidence="9" type="ORF">NQ491_05740</name>
</gene>
<organism evidence="9 10">
    <name type="scientific">Alistipes ihumii AP11</name>
    <dbReference type="NCBI Taxonomy" id="1211813"/>
    <lineage>
        <taxon>Bacteria</taxon>
        <taxon>Pseudomonadati</taxon>
        <taxon>Bacteroidota</taxon>
        <taxon>Bacteroidia</taxon>
        <taxon>Bacteroidales</taxon>
        <taxon>Rikenellaceae</taxon>
        <taxon>Alistipes</taxon>
    </lineage>
</organism>
<keyword evidence="4 8" id="KW-0812">Transmembrane</keyword>
<accession>A0ABY5UVK4</accession>
<evidence type="ECO:0000256" key="6">
    <source>
        <dbReference type="ARBA" id="ARBA00023136"/>
    </source>
</evidence>
<evidence type="ECO:0000256" key="3">
    <source>
        <dbReference type="ARBA" id="ARBA00022679"/>
    </source>
</evidence>
<comment type="subcellular location">
    <subcellularLocation>
        <location evidence="1">Cell membrane</location>
        <topology evidence="1">Multi-pass membrane protein</topology>
    </subcellularLocation>
</comment>
<feature type="transmembrane region" description="Helical" evidence="8">
    <location>
        <begin position="117"/>
        <end position="145"/>
    </location>
</feature>
<dbReference type="RefSeq" id="WP_019245947.1">
    <property type="nucleotide sequence ID" value="NZ_CAPH01000013.1"/>
</dbReference>
<evidence type="ECO:0000256" key="8">
    <source>
        <dbReference type="SAM" id="Phobius"/>
    </source>
</evidence>
<dbReference type="Pfam" id="PF09594">
    <property type="entry name" value="GT87"/>
    <property type="match status" value="1"/>
</dbReference>
<name>A0ABY5UVK4_9BACT</name>
<feature type="transmembrane region" description="Helical" evidence="8">
    <location>
        <begin position="65"/>
        <end position="82"/>
    </location>
</feature>
<reference evidence="9" key="1">
    <citation type="journal article" date="2022" name="Cell">
        <title>Design, construction, and in vivo augmentation of a complex gut microbiome.</title>
        <authorList>
            <person name="Cheng A.G."/>
            <person name="Ho P.Y."/>
            <person name="Aranda-Diaz A."/>
            <person name="Jain S."/>
            <person name="Yu F.B."/>
            <person name="Meng X."/>
            <person name="Wang M."/>
            <person name="Iakiviak M."/>
            <person name="Nagashima K."/>
            <person name="Zhao A."/>
            <person name="Murugkar P."/>
            <person name="Patil A."/>
            <person name="Atabakhsh K."/>
            <person name="Weakley A."/>
            <person name="Yan J."/>
            <person name="Brumbaugh A.R."/>
            <person name="Higginbottom S."/>
            <person name="Dimas A."/>
            <person name="Shiver A.L."/>
            <person name="Deutschbauer A."/>
            <person name="Neff N."/>
            <person name="Sonnenburg J.L."/>
            <person name="Huang K.C."/>
            <person name="Fischbach M.A."/>
        </authorList>
    </citation>
    <scope>NUCLEOTIDE SEQUENCE</scope>
    <source>
        <strain evidence="9">AP11</strain>
    </source>
</reference>
<evidence type="ECO:0000256" key="4">
    <source>
        <dbReference type="ARBA" id="ARBA00022692"/>
    </source>
</evidence>
<evidence type="ECO:0000256" key="5">
    <source>
        <dbReference type="ARBA" id="ARBA00022989"/>
    </source>
</evidence>
<feature type="transmembrane region" description="Helical" evidence="8">
    <location>
        <begin position="18"/>
        <end position="35"/>
    </location>
</feature>
<dbReference type="InterPro" id="IPR018584">
    <property type="entry name" value="GT87"/>
</dbReference>
<dbReference type="EMBL" id="CP102294">
    <property type="protein sequence ID" value="UWN56175.1"/>
    <property type="molecule type" value="Genomic_DNA"/>
</dbReference>
<evidence type="ECO:0000256" key="1">
    <source>
        <dbReference type="ARBA" id="ARBA00004651"/>
    </source>
</evidence>
<feature type="transmembrane region" description="Helical" evidence="8">
    <location>
        <begin position="296"/>
        <end position="311"/>
    </location>
</feature>
<evidence type="ECO:0000313" key="9">
    <source>
        <dbReference type="EMBL" id="UWN56175.1"/>
    </source>
</evidence>
<keyword evidence="10" id="KW-1185">Reference proteome</keyword>
<dbReference type="Proteomes" id="UP001059295">
    <property type="component" value="Chromosome"/>
</dbReference>
<dbReference type="GeneID" id="82891216"/>